<protein>
    <submittedName>
        <fullName evidence="1">Uncharacterized protein</fullName>
    </submittedName>
</protein>
<comment type="caution">
    <text evidence="1">The sequence shown here is derived from an EMBL/GenBank/DDBJ whole genome shotgun (WGS) entry which is preliminary data.</text>
</comment>
<sequence>MYPPHNKDYGIILNSPEIGRFGFYYAGDVQVF</sequence>
<organism evidence="1 2">
    <name type="scientific">Candidatus Jorgensenbacteria bacterium GW2011_GWA1_48_11</name>
    <dbReference type="NCBI Taxonomy" id="1618660"/>
    <lineage>
        <taxon>Bacteria</taxon>
        <taxon>Candidatus Joergenseniibacteriota</taxon>
    </lineage>
</organism>
<dbReference type="AlphaFoldDB" id="A0A0G1WMU6"/>
<name>A0A0G1WMU6_9BACT</name>
<evidence type="ECO:0000313" key="2">
    <source>
        <dbReference type="Proteomes" id="UP000034956"/>
    </source>
</evidence>
<proteinExistence type="predicted"/>
<evidence type="ECO:0000313" key="1">
    <source>
        <dbReference type="EMBL" id="KKU91648.1"/>
    </source>
</evidence>
<reference evidence="1 2" key="1">
    <citation type="journal article" date="2015" name="Nature">
        <title>rRNA introns, odd ribosomes, and small enigmatic genomes across a large radiation of phyla.</title>
        <authorList>
            <person name="Brown C.T."/>
            <person name="Hug L.A."/>
            <person name="Thomas B.C."/>
            <person name="Sharon I."/>
            <person name="Castelle C.J."/>
            <person name="Singh A."/>
            <person name="Wilkins M.J."/>
            <person name="Williams K.H."/>
            <person name="Banfield J.F."/>
        </authorList>
    </citation>
    <scope>NUCLEOTIDE SEQUENCE [LARGE SCALE GENOMIC DNA]</scope>
</reference>
<accession>A0A0G1WMU6</accession>
<dbReference type="EMBL" id="LCPF01000001">
    <property type="protein sequence ID" value="KKU91648.1"/>
    <property type="molecule type" value="Genomic_DNA"/>
</dbReference>
<gene>
    <name evidence="1" type="ORF">UY23_C0001G0254</name>
</gene>
<dbReference type="Proteomes" id="UP000034956">
    <property type="component" value="Unassembled WGS sequence"/>
</dbReference>